<dbReference type="Gramene" id="ORUFI02G36910.2">
    <property type="protein sequence ID" value="ORUFI02G36910.2"/>
    <property type="gene ID" value="ORUFI02G36910"/>
</dbReference>
<accession>A0A0E0NLY8</accession>
<reference evidence="2" key="2">
    <citation type="submission" date="2015-06" db="UniProtKB">
        <authorList>
            <consortium name="EnsemblPlants"/>
        </authorList>
    </citation>
    <scope>IDENTIFICATION</scope>
</reference>
<proteinExistence type="predicted"/>
<sequence length="151" mass="16108">MARPTGQGAMGGGAAVQVAGWRGDTDGVAMGNASEEAAAPVDLQWGRHGRRPDGWRGRRGQGAMGGGTAVQVAGWRGDTDGVAMGNASEEAATPVDLQWGRHGRRPDAEGRRLDKWAGFGPIRLGRRRLEKRQSSQQPGSSMNQLPERLRR</sequence>
<feature type="compositionally biased region" description="Polar residues" evidence="1">
    <location>
        <begin position="134"/>
        <end position="144"/>
    </location>
</feature>
<evidence type="ECO:0000313" key="2">
    <source>
        <dbReference type="EnsemblPlants" id="ORUFI02G36910.2"/>
    </source>
</evidence>
<dbReference type="EnsemblPlants" id="ORUFI02G36910.2">
    <property type="protein sequence ID" value="ORUFI02G36910.2"/>
    <property type="gene ID" value="ORUFI02G36910"/>
</dbReference>
<keyword evidence="3" id="KW-1185">Reference proteome</keyword>
<feature type="region of interest" description="Disordered" evidence="1">
    <location>
        <begin position="39"/>
        <end position="72"/>
    </location>
</feature>
<reference evidence="3" key="1">
    <citation type="submission" date="2013-06" db="EMBL/GenBank/DDBJ databases">
        <authorList>
            <person name="Zhao Q."/>
        </authorList>
    </citation>
    <scope>NUCLEOTIDE SEQUENCE</scope>
    <source>
        <strain evidence="3">cv. W1943</strain>
    </source>
</reference>
<protein>
    <submittedName>
        <fullName evidence="2">Uncharacterized protein</fullName>
    </submittedName>
</protein>
<dbReference type="AlphaFoldDB" id="A0A0E0NLY8"/>
<evidence type="ECO:0000313" key="3">
    <source>
        <dbReference type="Proteomes" id="UP000008022"/>
    </source>
</evidence>
<organism evidence="2 3">
    <name type="scientific">Oryza rufipogon</name>
    <name type="common">Brownbeard rice</name>
    <name type="synonym">Asian wild rice</name>
    <dbReference type="NCBI Taxonomy" id="4529"/>
    <lineage>
        <taxon>Eukaryota</taxon>
        <taxon>Viridiplantae</taxon>
        <taxon>Streptophyta</taxon>
        <taxon>Embryophyta</taxon>
        <taxon>Tracheophyta</taxon>
        <taxon>Spermatophyta</taxon>
        <taxon>Magnoliopsida</taxon>
        <taxon>Liliopsida</taxon>
        <taxon>Poales</taxon>
        <taxon>Poaceae</taxon>
        <taxon>BOP clade</taxon>
        <taxon>Oryzoideae</taxon>
        <taxon>Oryzeae</taxon>
        <taxon>Oryzinae</taxon>
        <taxon>Oryza</taxon>
    </lineage>
</organism>
<feature type="region of interest" description="Disordered" evidence="1">
    <location>
        <begin position="123"/>
        <end position="151"/>
    </location>
</feature>
<evidence type="ECO:0000256" key="1">
    <source>
        <dbReference type="SAM" id="MobiDB-lite"/>
    </source>
</evidence>
<dbReference type="Proteomes" id="UP000008022">
    <property type="component" value="Unassembled WGS sequence"/>
</dbReference>
<name>A0A0E0NLY8_ORYRU</name>
<dbReference type="HOGENOM" id="CLU_1734480_0_0_1"/>